<feature type="domain" description="Gamma-butyrobetaine hydroxylase-like N-terminal" evidence="4">
    <location>
        <begin position="9"/>
        <end position="91"/>
    </location>
</feature>
<dbReference type="Gene3D" id="3.30.2020.30">
    <property type="match status" value="1"/>
</dbReference>
<dbReference type="RefSeq" id="WP_095062703.1">
    <property type="nucleotide sequence ID" value="NZ_CP123447.1"/>
</dbReference>
<evidence type="ECO:0000256" key="2">
    <source>
        <dbReference type="ARBA" id="ARBA00023004"/>
    </source>
</evidence>
<dbReference type="PANTHER" id="PTHR35303">
    <property type="entry name" value="OS02G0197800 PROTEIN"/>
    <property type="match status" value="1"/>
</dbReference>
<dbReference type="EMBL" id="FXUV01000024">
    <property type="protein sequence ID" value="SMQ12525.1"/>
    <property type="molecule type" value="Genomic_DNA"/>
</dbReference>
<keyword evidence="1" id="KW-0479">Metal-binding</keyword>
<dbReference type="STRING" id="1522312.GCA_900177895_00155"/>
<keyword evidence="7" id="KW-1185">Reference proteome</keyword>
<evidence type="ECO:0000256" key="3">
    <source>
        <dbReference type="SAM" id="MobiDB-lite"/>
    </source>
</evidence>
<dbReference type="EMBL" id="FXUV02000028">
    <property type="protein sequence ID" value="SNB71493.1"/>
    <property type="molecule type" value="Genomic_DNA"/>
</dbReference>
<accession>A0A238HFN0</accession>
<dbReference type="AlphaFoldDB" id="A0A238HFN0"/>
<feature type="compositionally biased region" description="Gly residues" evidence="3">
    <location>
        <begin position="127"/>
        <end position="140"/>
    </location>
</feature>
<keyword evidence="2" id="KW-0408">Iron</keyword>
<proteinExistence type="predicted"/>
<organism evidence="5">
    <name type="scientific">Kingella negevensis</name>
    <dbReference type="NCBI Taxonomy" id="1522312"/>
    <lineage>
        <taxon>Bacteria</taxon>
        <taxon>Pseudomonadati</taxon>
        <taxon>Pseudomonadota</taxon>
        <taxon>Betaproteobacteria</taxon>
        <taxon>Neisseriales</taxon>
        <taxon>Neisseriaceae</taxon>
        <taxon>Kingella</taxon>
    </lineage>
</organism>
<dbReference type="Proteomes" id="UP000215450">
    <property type="component" value="Unassembled WGS sequence"/>
</dbReference>
<reference evidence="6 7" key="2">
    <citation type="submission" date="2017-06" db="EMBL/GenBank/DDBJ databases">
        <authorList>
            <person name="Kim H.J."/>
            <person name="Triplett B.A."/>
        </authorList>
    </citation>
    <scope>NUCLEOTIDE SEQUENCE [LARGE SCALE GENOMIC DNA]</scope>
    <source>
        <strain evidence="6">Kingella_eburonensis</strain>
    </source>
</reference>
<sequence length="140" mass="15311">MSFVLEEVRLNRARDMLTLVYADGEFALPAEFLRVYSPSAEVRGHGVGQGTLQTGKRFVLISDLEGVGNYALKISFSDGHDSGLYDWDYLRHLGEKQPELWQDYLDRLAAASSNREFDESPAKGHSHGGGCGGGSCGCSH</sequence>
<dbReference type="InterPro" id="IPR038492">
    <property type="entry name" value="GBBH-like_N_sf"/>
</dbReference>
<reference evidence="5" key="1">
    <citation type="submission" date="2017-05" db="EMBL/GenBank/DDBJ databases">
        <authorList>
            <person name="Song R."/>
            <person name="Chenine A.L."/>
            <person name="Ruprecht R.M."/>
        </authorList>
    </citation>
    <scope>NUCLEOTIDE SEQUENCE</scope>
    <source>
        <strain evidence="5">Kingella_eburonensis</strain>
    </source>
</reference>
<evidence type="ECO:0000256" key="1">
    <source>
        <dbReference type="ARBA" id="ARBA00022723"/>
    </source>
</evidence>
<evidence type="ECO:0000313" key="7">
    <source>
        <dbReference type="Proteomes" id="UP000215450"/>
    </source>
</evidence>
<evidence type="ECO:0000313" key="6">
    <source>
        <dbReference type="EMBL" id="SNB71493.1"/>
    </source>
</evidence>
<name>A0A238HFN0_9NEIS</name>
<evidence type="ECO:0000259" key="4">
    <source>
        <dbReference type="Pfam" id="PF06155"/>
    </source>
</evidence>
<dbReference type="InterPro" id="IPR010376">
    <property type="entry name" value="GBBH-like_N"/>
</dbReference>
<feature type="region of interest" description="Disordered" evidence="3">
    <location>
        <begin position="116"/>
        <end position="140"/>
    </location>
</feature>
<protein>
    <recommendedName>
        <fullName evidence="4">Gamma-butyrobetaine hydroxylase-like N-terminal domain-containing protein</fullName>
    </recommendedName>
</protein>
<dbReference type="GO" id="GO:0046872">
    <property type="term" value="F:metal ion binding"/>
    <property type="evidence" value="ECO:0007669"/>
    <property type="project" value="UniProtKB-KW"/>
</dbReference>
<evidence type="ECO:0000313" key="5">
    <source>
        <dbReference type="EMBL" id="SMQ12525.1"/>
    </source>
</evidence>
<dbReference type="OrthoDB" id="9794178at2"/>
<dbReference type="PANTHER" id="PTHR35303:SF5">
    <property type="entry name" value="OS02G0197800 PROTEIN"/>
    <property type="match status" value="1"/>
</dbReference>
<gene>
    <name evidence="6" type="ORF">KEBURONENSIS_01407</name>
    <name evidence="5" type="ORF">KEBURONENSIS_01426</name>
</gene>
<dbReference type="Pfam" id="PF06155">
    <property type="entry name" value="GBBH-like_N"/>
    <property type="match status" value="1"/>
</dbReference>